<keyword evidence="4 7" id="KW-0378">Hydrolase</keyword>
<comment type="caution">
    <text evidence="9">The sequence shown here is derived from an EMBL/GenBank/DDBJ whole genome shotgun (WGS) entry which is preliminary data.</text>
</comment>
<evidence type="ECO:0000313" key="9">
    <source>
        <dbReference type="EMBL" id="MFD1362181.1"/>
    </source>
</evidence>
<gene>
    <name evidence="9" type="ORF">ACFQ4A_11005</name>
</gene>
<feature type="binding site" evidence="7">
    <location>
        <begin position="8"/>
        <end position="13"/>
    </location>
    <ligand>
        <name>substrate</name>
    </ligand>
</feature>
<keyword evidence="5 7" id="KW-0460">Magnesium</keyword>
<feature type="binding site" evidence="7">
    <location>
        <position position="71"/>
    </location>
    <ligand>
        <name>Mg(2+)</name>
        <dbReference type="ChEBI" id="CHEBI:18420"/>
    </ligand>
</feature>
<evidence type="ECO:0000256" key="3">
    <source>
        <dbReference type="ARBA" id="ARBA00022741"/>
    </source>
</evidence>
<feature type="binding site" evidence="7">
    <location>
        <position position="72"/>
    </location>
    <ligand>
        <name>substrate</name>
    </ligand>
</feature>
<proteinExistence type="inferred from homology"/>
<sequence length="201" mass="22327">MNEMIIATKNPGKAKEFKTFFARYRINAVSLPELPREMDDIEETGTTFAENAALKAEQIAELLGKPVLADDSGLVIDALSGRPGIFSARYAGEPKDDMKNIHKVLRELQGVGAPERTARFVCVLAVAIPGEPTVFKKGYCEGKIAAEQAGSNGFGYDPIFIPDRYTKTMAELSHEEKNRISHRRHAIDQLEDWVRQYAVSN</sequence>
<name>A0ABW3ZUW3_9BACI</name>
<dbReference type="HAMAP" id="MF_01405">
    <property type="entry name" value="Non_canon_purine_NTPase"/>
    <property type="match status" value="1"/>
</dbReference>
<dbReference type="PANTHER" id="PTHR11067">
    <property type="entry name" value="INOSINE TRIPHOSPHATE PYROPHOSPHATASE/HAM1 PROTEIN"/>
    <property type="match status" value="1"/>
</dbReference>
<evidence type="ECO:0000256" key="7">
    <source>
        <dbReference type="HAMAP-Rule" id="MF_01405"/>
    </source>
</evidence>
<dbReference type="PANTHER" id="PTHR11067:SF9">
    <property type="entry name" value="INOSINE TRIPHOSPHATE PYROPHOSPHATASE"/>
    <property type="match status" value="1"/>
</dbReference>
<dbReference type="InterPro" id="IPR029001">
    <property type="entry name" value="ITPase-like_fam"/>
</dbReference>
<keyword evidence="6 7" id="KW-0546">Nucleotide metabolism</keyword>
<protein>
    <recommendedName>
        <fullName evidence="7">dITP/XTP pyrophosphatase</fullName>
        <ecNumber evidence="7">3.6.1.66</ecNumber>
    </recommendedName>
    <alternativeName>
        <fullName evidence="7">Non-canonical purine NTP pyrophosphatase</fullName>
    </alternativeName>
    <alternativeName>
        <fullName evidence="7">Non-standard purine NTP pyrophosphatase</fullName>
    </alternativeName>
    <alternativeName>
        <fullName evidence="7">Nucleoside-triphosphate diphosphatase</fullName>
    </alternativeName>
    <alternativeName>
        <fullName evidence="7">Nucleoside-triphosphate pyrophosphatase</fullName>
        <shortName evidence="7">NTPase</shortName>
    </alternativeName>
</protein>
<dbReference type="EC" id="3.6.1.66" evidence="7"/>
<evidence type="ECO:0000256" key="8">
    <source>
        <dbReference type="RuleBase" id="RU003781"/>
    </source>
</evidence>
<comment type="catalytic activity">
    <reaction evidence="7">
        <text>ITP + H2O = IMP + diphosphate + H(+)</text>
        <dbReference type="Rhea" id="RHEA:29399"/>
        <dbReference type="ChEBI" id="CHEBI:15377"/>
        <dbReference type="ChEBI" id="CHEBI:15378"/>
        <dbReference type="ChEBI" id="CHEBI:33019"/>
        <dbReference type="ChEBI" id="CHEBI:58053"/>
        <dbReference type="ChEBI" id="CHEBI:61402"/>
        <dbReference type="EC" id="3.6.1.66"/>
    </reaction>
</comment>
<dbReference type="GO" id="GO:0036220">
    <property type="term" value="F:ITP diphosphatase activity"/>
    <property type="evidence" value="ECO:0007669"/>
    <property type="project" value="UniProtKB-EC"/>
</dbReference>
<dbReference type="NCBIfam" id="NF011397">
    <property type="entry name" value="PRK14822.1"/>
    <property type="match status" value="1"/>
</dbReference>
<keyword evidence="3 7" id="KW-0547">Nucleotide-binding</keyword>
<dbReference type="NCBIfam" id="TIGR00042">
    <property type="entry name" value="RdgB/HAM1 family non-canonical purine NTP pyrophosphatase"/>
    <property type="match status" value="1"/>
</dbReference>
<accession>A0ABW3ZUW3</accession>
<comment type="similarity">
    <text evidence="1 7 8">Belongs to the HAM1 NTPase family.</text>
</comment>
<comment type="catalytic activity">
    <reaction evidence="7">
        <text>dITP + H2O = dIMP + diphosphate + H(+)</text>
        <dbReference type="Rhea" id="RHEA:28342"/>
        <dbReference type="ChEBI" id="CHEBI:15377"/>
        <dbReference type="ChEBI" id="CHEBI:15378"/>
        <dbReference type="ChEBI" id="CHEBI:33019"/>
        <dbReference type="ChEBI" id="CHEBI:61194"/>
        <dbReference type="ChEBI" id="CHEBI:61382"/>
        <dbReference type="EC" id="3.6.1.66"/>
    </reaction>
</comment>
<comment type="cofactor">
    <cofactor evidence="7">
        <name>Mg(2+)</name>
        <dbReference type="ChEBI" id="CHEBI:18420"/>
    </cofactor>
    <text evidence="7">Binds 1 Mg(2+) ion per subunit.</text>
</comment>
<feature type="binding site" evidence="7">
    <location>
        <begin position="154"/>
        <end position="157"/>
    </location>
    <ligand>
        <name>substrate</name>
    </ligand>
</feature>
<comment type="subunit">
    <text evidence="7">Homodimer.</text>
</comment>
<feature type="binding site" evidence="7">
    <location>
        <begin position="182"/>
        <end position="183"/>
    </location>
    <ligand>
        <name>substrate</name>
    </ligand>
</feature>
<keyword evidence="10" id="KW-1185">Reference proteome</keyword>
<comment type="catalytic activity">
    <reaction evidence="7">
        <text>XTP + H2O = XMP + diphosphate + H(+)</text>
        <dbReference type="Rhea" id="RHEA:28610"/>
        <dbReference type="ChEBI" id="CHEBI:15377"/>
        <dbReference type="ChEBI" id="CHEBI:15378"/>
        <dbReference type="ChEBI" id="CHEBI:33019"/>
        <dbReference type="ChEBI" id="CHEBI:57464"/>
        <dbReference type="ChEBI" id="CHEBI:61314"/>
        <dbReference type="EC" id="3.6.1.66"/>
    </reaction>
</comment>
<evidence type="ECO:0000256" key="5">
    <source>
        <dbReference type="ARBA" id="ARBA00022842"/>
    </source>
</evidence>
<reference evidence="10" key="1">
    <citation type="journal article" date="2019" name="Int. J. Syst. Evol. Microbiol.">
        <title>The Global Catalogue of Microorganisms (GCM) 10K type strain sequencing project: providing services to taxonomists for standard genome sequencing and annotation.</title>
        <authorList>
            <consortium name="The Broad Institute Genomics Platform"/>
            <consortium name="The Broad Institute Genome Sequencing Center for Infectious Disease"/>
            <person name="Wu L."/>
            <person name="Ma J."/>
        </authorList>
    </citation>
    <scope>NUCLEOTIDE SEQUENCE [LARGE SCALE GENOMIC DNA]</scope>
    <source>
        <strain evidence="10">CCUG 54822</strain>
    </source>
</reference>
<organism evidence="9 10">
    <name type="scientific">Lentibacillus salinarum</name>
    <dbReference type="NCBI Taxonomy" id="446820"/>
    <lineage>
        <taxon>Bacteria</taxon>
        <taxon>Bacillati</taxon>
        <taxon>Bacillota</taxon>
        <taxon>Bacilli</taxon>
        <taxon>Bacillales</taxon>
        <taxon>Bacillaceae</taxon>
        <taxon>Lentibacillus</taxon>
    </lineage>
</organism>
<evidence type="ECO:0000313" key="10">
    <source>
        <dbReference type="Proteomes" id="UP001597178"/>
    </source>
</evidence>
<dbReference type="CDD" id="cd00515">
    <property type="entry name" value="HAM1"/>
    <property type="match status" value="1"/>
</dbReference>
<dbReference type="InterPro" id="IPR002637">
    <property type="entry name" value="RdgB/HAM1"/>
</dbReference>
<feature type="binding site" evidence="7">
    <location>
        <position position="42"/>
    </location>
    <ligand>
        <name>Mg(2+)</name>
        <dbReference type="ChEBI" id="CHEBI:18420"/>
    </ligand>
</feature>
<dbReference type="InterPro" id="IPR020922">
    <property type="entry name" value="dITP/XTP_pyrophosphatase"/>
</dbReference>
<dbReference type="EMBL" id="JBHTNH010000024">
    <property type="protein sequence ID" value="MFD1362181.1"/>
    <property type="molecule type" value="Genomic_DNA"/>
</dbReference>
<dbReference type="Gene3D" id="3.90.950.10">
    <property type="match status" value="1"/>
</dbReference>
<keyword evidence="2 7" id="KW-0479">Metal-binding</keyword>
<dbReference type="Pfam" id="PF01725">
    <property type="entry name" value="Ham1p_like"/>
    <property type="match status" value="1"/>
</dbReference>
<feature type="active site" description="Proton acceptor" evidence="7">
    <location>
        <position position="71"/>
    </location>
</feature>
<dbReference type="SUPFAM" id="SSF52972">
    <property type="entry name" value="ITPase-like"/>
    <property type="match status" value="1"/>
</dbReference>
<evidence type="ECO:0000256" key="1">
    <source>
        <dbReference type="ARBA" id="ARBA00008023"/>
    </source>
</evidence>
<evidence type="ECO:0000256" key="2">
    <source>
        <dbReference type="ARBA" id="ARBA00022723"/>
    </source>
</evidence>
<feature type="binding site" evidence="7">
    <location>
        <position position="177"/>
    </location>
    <ligand>
        <name>substrate</name>
    </ligand>
</feature>
<dbReference type="RefSeq" id="WP_382400478.1">
    <property type="nucleotide sequence ID" value="NZ_JBHTNH010000024.1"/>
</dbReference>
<evidence type="ECO:0000256" key="6">
    <source>
        <dbReference type="ARBA" id="ARBA00023080"/>
    </source>
</evidence>
<dbReference type="Proteomes" id="UP001597178">
    <property type="component" value="Unassembled WGS sequence"/>
</dbReference>
<comment type="function">
    <text evidence="7">Pyrophosphatase that catalyzes the hydrolysis of nucleoside triphosphates to their monophosphate derivatives, with a high preference for the non-canonical purine nucleotides XTP (xanthosine triphosphate), dITP (deoxyinosine triphosphate) and ITP. Seems to function as a house-cleaning enzyme that removes non-canonical purine nucleotides from the nucleotide pool, thus preventing their incorporation into DNA/RNA and avoiding chromosomal lesions.</text>
</comment>
<evidence type="ECO:0000256" key="4">
    <source>
        <dbReference type="ARBA" id="ARBA00022801"/>
    </source>
</evidence>